<proteinExistence type="predicted"/>
<protein>
    <submittedName>
        <fullName evidence="1">Uncharacterized protein</fullName>
    </submittedName>
</protein>
<organism evidence="1 2">
    <name type="scientific">Zarea fungicola</name>
    <dbReference type="NCBI Taxonomy" id="93591"/>
    <lineage>
        <taxon>Eukaryota</taxon>
        <taxon>Fungi</taxon>
        <taxon>Dikarya</taxon>
        <taxon>Ascomycota</taxon>
        <taxon>Pezizomycotina</taxon>
        <taxon>Sordariomycetes</taxon>
        <taxon>Hypocreomycetidae</taxon>
        <taxon>Hypocreales</taxon>
        <taxon>Cordycipitaceae</taxon>
        <taxon>Zarea</taxon>
    </lineage>
</organism>
<gene>
    <name evidence="1" type="ORF">NQ176_g3248</name>
</gene>
<accession>A0ACC1NM06</accession>
<keyword evidence="2" id="KW-1185">Reference proteome</keyword>
<dbReference type="EMBL" id="JANJQO010000282">
    <property type="protein sequence ID" value="KAJ2979449.1"/>
    <property type="molecule type" value="Genomic_DNA"/>
</dbReference>
<name>A0ACC1NM06_9HYPO</name>
<comment type="caution">
    <text evidence="1">The sequence shown here is derived from an EMBL/GenBank/DDBJ whole genome shotgun (WGS) entry which is preliminary data.</text>
</comment>
<reference evidence="1" key="1">
    <citation type="submission" date="2022-08" db="EMBL/GenBank/DDBJ databases">
        <title>Genome Sequence of Lecanicillium fungicola.</title>
        <authorList>
            <person name="Buettner E."/>
        </authorList>
    </citation>
    <scope>NUCLEOTIDE SEQUENCE</scope>
    <source>
        <strain evidence="1">Babe33</strain>
    </source>
</reference>
<evidence type="ECO:0000313" key="2">
    <source>
        <dbReference type="Proteomes" id="UP001143910"/>
    </source>
</evidence>
<evidence type="ECO:0000313" key="1">
    <source>
        <dbReference type="EMBL" id="KAJ2979449.1"/>
    </source>
</evidence>
<dbReference type="Proteomes" id="UP001143910">
    <property type="component" value="Unassembled WGS sequence"/>
</dbReference>
<sequence>MTDNLLVRKYFVAQEEHYLDLRSRICEAVPAFAALIPVDSTQWLAAADDKKAYGMECHGQYQNFLVVVQSPEGTTNFLPDVGQEVSISLRLNYKFRPIPCLVLLEPDITENSPHKVNC</sequence>